<accession>A0A517ZSI1</accession>
<feature type="compositionally biased region" description="Gly residues" evidence="1">
    <location>
        <begin position="263"/>
        <end position="274"/>
    </location>
</feature>
<evidence type="ECO:0000313" key="2">
    <source>
        <dbReference type="EMBL" id="QDU45390.1"/>
    </source>
</evidence>
<reference evidence="2 3" key="1">
    <citation type="submission" date="2019-02" db="EMBL/GenBank/DDBJ databases">
        <title>Deep-cultivation of Planctomycetes and their phenomic and genomic characterization uncovers novel biology.</title>
        <authorList>
            <person name="Wiegand S."/>
            <person name="Jogler M."/>
            <person name="Boedeker C."/>
            <person name="Pinto D."/>
            <person name="Vollmers J."/>
            <person name="Rivas-Marin E."/>
            <person name="Kohn T."/>
            <person name="Peeters S.H."/>
            <person name="Heuer A."/>
            <person name="Rast P."/>
            <person name="Oberbeckmann S."/>
            <person name="Bunk B."/>
            <person name="Jeske O."/>
            <person name="Meyerdierks A."/>
            <person name="Storesund J.E."/>
            <person name="Kallscheuer N."/>
            <person name="Luecker S."/>
            <person name="Lage O.M."/>
            <person name="Pohl T."/>
            <person name="Merkel B.J."/>
            <person name="Hornburger P."/>
            <person name="Mueller R.-W."/>
            <person name="Bruemmer F."/>
            <person name="Labrenz M."/>
            <person name="Spormann A.M."/>
            <person name="Op den Camp H."/>
            <person name="Overmann J."/>
            <person name="Amann R."/>
            <person name="Jetten M.S.M."/>
            <person name="Mascher T."/>
            <person name="Medema M.H."/>
            <person name="Devos D.P."/>
            <person name="Kaster A.-K."/>
            <person name="Ovreas L."/>
            <person name="Rohde M."/>
            <person name="Galperin M.Y."/>
            <person name="Jogler C."/>
        </authorList>
    </citation>
    <scope>NUCLEOTIDE SEQUENCE [LARGE SCALE GENOMIC DNA]</scope>
    <source>
        <strain evidence="2 3">Mal52</strain>
    </source>
</reference>
<protein>
    <submittedName>
        <fullName evidence="2">Uncharacterized protein</fullName>
    </submittedName>
</protein>
<proteinExistence type="predicted"/>
<dbReference type="EMBL" id="CP036276">
    <property type="protein sequence ID" value="QDU45390.1"/>
    <property type="molecule type" value="Genomic_DNA"/>
</dbReference>
<sequence>MKSRIATYCIALTAVWVLVPRPVIAVETPSVAVLAAPAADVVQQRVQDWLSTVKDLPPETQQQIDALWRVEGELPAEKLLERVIATFSLVDAPTKALVEACRFQDVGVHPPDAELLDTENLDSFYTNNLRLFYGRYLTQRRMYEEGLAVFDNIAVTEVVDPATYLFFKAVCQHHLLMKQDGLKTIEQLTTRTEGVPSRYSTVATLMQYDLEGLKEKSLDEISRKMLDVERRLDLGRSGQKVQKVEEEIIAGLDEIIKKIEQQSGGGGGGGGQGGNSNNPANGADDSSVKGATAPGTVDPKDIKKGGKWGGLDDKARSRIKQLIGRDFPNHYRRAVEEYFRNAAKRTVPTNN</sequence>
<gene>
    <name evidence="2" type="ORF">Mal52_38840</name>
</gene>
<keyword evidence="3" id="KW-1185">Reference proteome</keyword>
<evidence type="ECO:0000313" key="3">
    <source>
        <dbReference type="Proteomes" id="UP000319383"/>
    </source>
</evidence>
<organism evidence="2 3">
    <name type="scientific">Symmachiella dynata</name>
    <dbReference type="NCBI Taxonomy" id="2527995"/>
    <lineage>
        <taxon>Bacteria</taxon>
        <taxon>Pseudomonadati</taxon>
        <taxon>Planctomycetota</taxon>
        <taxon>Planctomycetia</taxon>
        <taxon>Planctomycetales</taxon>
        <taxon>Planctomycetaceae</taxon>
        <taxon>Symmachiella</taxon>
    </lineage>
</organism>
<name>A0A517ZSI1_9PLAN</name>
<dbReference type="RefSeq" id="WP_145377769.1">
    <property type="nucleotide sequence ID" value="NZ_CP036276.1"/>
</dbReference>
<evidence type="ECO:0000256" key="1">
    <source>
        <dbReference type="SAM" id="MobiDB-lite"/>
    </source>
</evidence>
<feature type="region of interest" description="Disordered" evidence="1">
    <location>
        <begin position="260"/>
        <end position="314"/>
    </location>
</feature>
<dbReference type="AlphaFoldDB" id="A0A517ZSI1"/>
<dbReference type="Proteomes" id="UP000319383">
    <property type="component" value="Chromosome"/>
</dbReference>
<dbReference type="KEGG" id="sdyn:Mal52_38840"/>
<feature type="compositionally biased region" description="Basic and acidic residues" evidence="1">
    <location>
        <begin position="298"/>
        <end position="314"/>
    </location>
</feature>